<proteinExistence type="predicted"/>
<dbReference type="Proteomes" id="UP000295136">
    <property type="component" value="Unassembled WGS sequence"/>
</dbReference>
<dbReference type="AlphaFoldDB" id="A0A4V6PGF8"/>
<feature type="region of interest" description="Disordered" evidence="1">
    <location>
        <begin position="90"/>
        <end position="111"/>
    </location>
</feature>
<sequence>MFVLSQTGEQPYGANTRTNANSRTAEQPNSRTAERRKPNSHQPISRTARAWLRKRTRSGPPHLPDGWQPRSPRVTLLQGTAFTRMRLTGLLREHEPPPGTDASRIHAGYLA</sequence>
<gene>
    <name evidence="2" type="ORF">E1295_22200</name>
</gene>
<keyword evidence="3" id="KW-1185">Reference proteome</keyword>
<dbReference type="EMBL" id="SMLD01000058">
    <property type="protein sequence ID" value="TDE47855.1"/>
    <property type="molecule type" value="Genomic_DNA"/>
</dbReference>
<name>A0A4V6PGF8_9ACTN</name>
<accession>A0A4V6PGF8</accession>
<evidence type="ECO:0000256" key="1">
    <source>
        <dbReference type="SAM" id="MobiDB-lite"/>
    </source>
</evidence>
<organism evidence="2 3">
    <name type="scientific">Nonomuraea mesophila</name>
    <dbReference type="NCBI Taxonomy" id="2530382"/>
    <lineage>
        <taxon>Bacteria</taxon>
        <taxon>Bacillati</taxon>
        <taxon>Actinomycetota</taxon>
        <taxon>Actinomycetes</taxon>
        <taxon>Streptosporangiales</taxon>
        <taxon>Streptosporangiaceae</taxon>
        <taxon>Nonomuraea</taxon>
    </lineage>
</organism>
<protein>
    <submittedName>
        <fullName evidence="2">Uncharacterized protein</fullName>
    </submittedName>
</protein>
<feature type="compositionally biased region" description="Polar residues" evidence="1">
    <location>
        <begin position="1"/>
        <end position="31"/>
    </location>
</feature>
<reference evidence="2 3" key="1">
    <citation type="submission" date="2019-03" db="EMBL/GenBank/DDBJ databases">
        <title>Draft genome sequences of novel Actinobacteria.</title>
        <authorList>
            <person name="Sahin N."/>
            <person name="Ay H."/>
            <person name="Saygin H."/>
        </authorList>
    </citation>
    <scope>NUCLEOTIDE SEQUENCE [LARGE SCALE GENOMIC DNA]</scope>
    <source>
        <strain evidence="2 3">6K102</strain>
    </source>
</reference>
<evidence type="ECO:0000313" key="2">
    <source>
        <dbReference type="EMBL" id="TDE47855.1"/>
    </source>
</evidence>
<feature type="region of interest" description="Disordered" evidence="1">
    <location>
        <begin position="1"/>
        <end position="72"/>
    </location>
</feature>
<comment type="caution">
    <text evidence="2">The sequence shown here is derived from an EMBL/GenBank/DDBJ whole genome shotgun (WGS) entry which is preliminary data.</text>
</comment>
<evidence type="ECO:0000313" key="3">
    <source>
        <dbReference type="Proteomes" id="UP000295136"/>
    </source>
</evidence>